<gene>
    <name evidence="2" type="ORF">SEMRO_827_G207780.1</name>
</gene>
<feature type="compositionally biased region" description="Acidic residues" evidence="1">
    <location>
        <begin position="1"/>
        <end position="10"/>
    </location>
</feature>
<accession>A0A9N8HKC2</accession>
<organism evidence="2 3">
    <name type="scientific">Seminavis robusta</name>
    <dbReference type="NCBI Taxonomy" id="568900"/>
    <lineage>
        <taxon>Eukaryota</taxon>
        <taxon>Sar</taxon>
        <taxon>Stramenopiles</taxon>
        <taxon>Ochrophyta</taxon>
        <taxon>Bacillariophyta</taxon>
        <taxon>Bacillariophyceae</taxon>
        <taxon>Bacillariophycidae</taxon>
        <taxon>Naviculales</taxon>
        <taxon>Naviculaceae</taxon>
        <taxon>Seminavis</taxon>
    </lineage>
</organism>
<comment type="caution">
    <text evidence="2">The sequence shown here is derived from an EMBL/GenBank/DDBJ whole genome shotgun (WGS) entry which is preliminary data.</text>
</comment>
<evidence type="ECO:0000313" key="2">
    <source>
        <dbReference type="EMBL" id="CAB9517046.1"/>
    </source>
</evidence>
<dbReference type="AlphaFoldDB" id="A0A9N8HKC2"/>
<keyword evidence="3" id="KW-1185">Reference proteome</keyword>
<dbReference type="EMBL" id="CAICTM010000826">
    <property type="protein sequence ID" value="CAB9517046.1"/>
    <property type="molecule type" value="Genomic_DNA"/>
</dbReference>
<protein>
    <submittedName>
        <fullName evidence="2">Uncharacterized protein</fullName>
    </submittedName>
</protein>
<dbReference type="Proteomes" id="UP001153069">
    <property type="component" value="Unassembled WGS sequence"/>
</dbReference>
<sequence>MAEEESDLQDNDYPTRSGKRPRLSDFDLTIVLHWDDEAQMKRSFRSFTNKEYPSYVQSYSWSMSKLSNSVDNMLESE</sequence>
<evidence type="ECO:0000313" key="3">
    <source>
        <dbReference type="Proteomes" id="UP001153069"/>
    </source>
</evidence>
<evidence type="ECO:0000256" key="1">
    <source>
        <dbReference type="SAM" id="MobiDB-lite"/>
    </source>
</evidence>
<name>A0A9N8HKC2_9STRA</name>
<feature type="region of interest" description="Disordered" evidence="1">
    <location>
        <begin position="1"/>
        <end position="21"/>
    </location>
</feature>
<proteinExistence type="predicted"/>
<reference evidence="2" key="1">
    <citation type="submission" date="2020-06" db="EMBL/GenBank/DDBJ databases">
        <authorList>
            <consortium name="Plant Systems Biology data submission"/>
        </authorList>
    </citation>
    <scope>NUCLEOTIDE SEQUENCE</scope>
    <source>
        <strain evidence="2">D6</strain>
    </source>
</reference>